<dbReference type="EMBL" id="CP013355">
    <property type="protein sequence ID" value="AMC11360.1"/>
    <property type="molecule type" value="Genomic_DNA"/>
</dbReference>
<sequence>MLKHKPPTQDTKTMKYLVCKKILLIFSILFLVSQMLYSQNEDDRWIFGIGFNAVDYFPTNVYGNGNPDGFFNEITNAEDHWNIGGPKISATRYLWNKLSAEGSISFNSITKFGEKIVPKVTYIGIDVNLQYNFMNPFSDFSIFALAGGGYTFAFYSGGTVNFGAGSKYWFGDKFGVGVQGMYKYNSEDYRLSPHFYYSLSLIYRLNGNGRSKKFLWRDGANCF</sequence>
<evidence type="ECO:0008006" key="3">
    <source>
        <dbReference type="Google" id="ProtNLM"/>
    </source>
</evidence>
<dbReference type="Gene3D" id="2.40.160.20">
    <property type="match status" value="1"/>
</dbReference>
<reference evidence="2" key="1">
    <citation type="submission" date="2015-12" db="EMBL/GenBank/DDBJ databases">
        <title>Complete genome sequence of Lutibacter profundus strain LP1.</title>
        <authorList>
            <person name="Wissuwa J."/>
            <person name="Le Moine Bauer S."/>
            <person name="Stokke R."/>
            <person name="Dahle H."/>
            <person name="Steen I.H."/>
        </authorList>
    </citation>
    <scope>NUCLEOTIDE SEQUENCE [LARGE SCALE GENOMIC DNA]</scope>
    <source>
        <strain evidence="2">LP1</strain>
    </source>
</reference>
<evidence type="ECO:0000313" key="1">
    <source>
        <dbReference type="EMBL" id="AMC11360.1"/>
    </source>
</evidence>
<evidence type="ECO:0000313" key="2">
    <source>
        <dbReference type="Proteomes" id="UP000059672"/>
    </source>
</evidence>
<dbReference type="KEGG" id="lut:Lupro_08850"/>
<reference evidence="1 2" key="2">
    <citation type="journal article" date="2016" name="Int. J. Syst. Evol. Microbiol.">
        <title>Lutibacter profundi sp. nov., isolated from a deep-sea hydrothermal system on the Arctic Mid-Ocean Ridge and emended description of the genus Lutibacter.</title>
        <authorList>
            <person name="Le Moine Bauer S."/>
            <person name="Roalkvam I."/>
            <person name="Steen I.H."/>
            <person name="Dahle H."/>
        </authorList>
    </citation>
    <scope>NUCLEOTIDE SEQUENCE [LARGE SCALE GENOMIC DNA]</scope>
    <source>
        <strain evidence="1 2">LP1</strain>
    </source>
</reference>
<keyword evidence="2" id="KW-1185">Reference proteome</keyword>
<protein>
    <recommendedName>
        <fullName evidence="3">Outer membrane protein beta-barrel domain-containing protein</fullName>
    </recommendedName>
</protein>
<name>A0A0X8G7A6_9FLAO</name>
<organism evidence="1 2">
    <name type="scientific">Lutibacter profundi</name>
    <dbReference type="NCBI Taxonomy" id="1622118"/>
    <lineage>
        <taxon>Bacteria</taxon>
        <taxon>Pseudomonadati</taxon>
        <taxon>Bacteroidota</taxon>
        <taxon>Flavobacteriia</taxon>
        <taxon>Flavobacteriales</taxon>
        <taxon>Flavobacteriaceae</taxon>
        <taxon>Lutibacter</taxon>
    </lineage>
</organism>
<gene>
    <name evidence="1" type="ORF">Lupro_08850</name>
</gene>
<proteinExistence type="predicted"/>
<dbReference type="STRING" id="1622118.Lupro_08850"/>
<accession>A0A0X8G7A6</accession>
<dbReference type="AlphaFoldDB" id="A0A0X8G7A6"/>
<dbReference type="Proteomes" id="UP000059672">
    <property type="component" value="Chromosome"/>
</dbReference>